<gene>
    <name evidence="3" type="ORF">AXG93_2121s1040</name>
</gene>
<keyword evidence="4" id="KW-1185">Reference proteome</keyword>
<dbReference type="EMBL" id="LVLJ01001331">
    <property type="protein sequence ID" value="OAE30431.1"/>
    <property type="molecule type" value="Genomic_DNA"/>
</dbReference>
<proteinExistence type="predicted"/>
<sequence length="224" mass="25224">MEGKEIRSNTTPRSTTKTPESGAGRSKKEWDDKNLISLAVLNNSFADFQHPLIARCATAAAEAWAELNTVFEFYDIPMQMNLRDALHTLKMNTSDVLLEEAHLKEEELTTQSVIASVLLEEAQLKEKELTDGMAALYAAKRRRWTPKMIHPRNSTEAGSLSRQEPPAKPSSPRQKMKCFYCKKRSHLANECRKKKQDNSSAHSPADDQQRLYVTTLSSVGMDLA</sequence>
<dbReference type="Gene3D" id="4.10.60.10">
    <property type="entry name" value="Zinc finger, CCHC-type"/>
    <property type="match status" value="1"/>
</dbReference>
<dbReference type="AlphaFoldDB" id="A0A176WCS2"/>
<evidence type="ECO:0000256" key="1">
    <source>
        <dbReference type="SAM" id="MobiDB-lite"/>
    </source>
</evidence>
<reference evidence="3" key="1">
    <citation type="submission" date="2016-03" db="EMBL/GenBank/DDBJ databases">
        <title>Mechanisms controlling the formation of the plant cell surface in tip-growing cells are functionally conserved among land plants.</title>
        <authorList>
            <person name="Honkanen S."/>
            <person name="Jones V.A."/>
            <person name="Morieri G."/>
            <person name="Champion C."/>
            <person name="Hetherington A.J."/>
            <person name="Kelly S."/>
            <person name="Saint-Marcoux D."/>
            <person name="Proust H."/>
            <person name="Prescott H."/>
            <person name="Dolan L."/>
        </authorList>
    </citation>
    <scope>NUCLEOTIDE SEQUENCE [LARGE SCALE GENOMIC DNA]</scope>
    <source>
        <tissue evidence="3">Whole gametophyte</tissue>
    </source>
</reference>
<dbReference type="SUPFAM" id="SSF57756">
    <property type="entry name" value="Retrovirus zinc finger-like domains"/>
    <property type="match status" value="1"/>
</dbReference>
<feature type="region of interest" description="Disordered" evidence="1">
    <location>
        <begin position="1"/>
        <end position="28"/>
    </location>
</feature>
<dbReference type="Pfam" id="PF14223">
    <property type="entry name" value="Retrotran_gag_2"/>
    <property type="match status" value="1"/>
</dbReference>
<organism evidence="3 4">
    <name type="scientific">Marchantia polymorpha subsp. ruderalis</name>
    <dbReference type="NCBI Taxonomy" id="1480154"/>
    <lineage>
        <taxon>Eukaryota</taxon>
        <taxon>Viridiplantae</taxon>
        <taxon>Streptophyta</taxon>
        <taxon>Embryophyta</taxon>
        <taxon>Marchantiophyta</taxon>
        <taxon>Marchantiopsida</taxon>
        <taxon>Marchantiidae</taxon>
        <taxon>Marchantiales</taxon>
        <taxon>Marchantiaceae</taxon>
        <taxon>Marchantia</taxon>
    </lineage>
</organism>
<feature type="domain" description="CCHC-type" evidence="2">
    <location>
        <begin position="177"/>
        <end position="193"/>
    </location>
</feature>
<feature type="region of interest" description="Disordered" evidence="1">
    <location>
        <begin position="147"/>
        <end position="175"/>
    </location>
</feature>
<dbReference type="GO" id="GO:0008270">
    <property type="term" value="F:zinc ion binding"/>
    <property type="evidence" value="ECO:0007669"/>
    <property type="project" value="InterPro"/>
</dbReference>
<accession>A0A176WCS2</accession>
<dbReference type="Proteomes" id="UP000077202">
    <property type="component" value="Unassembled WGS sequence"/>
</dbReference>
<dbReference type="InterPro" id="IPR001878">
    <property type="entry name" value="Znf_CCHC"/>
</dbReference>
<feature type="region of interest" description="Disordered" evidence="1">
    <location>
        <begin position="190"/>
        <end position="209"/>
    </location>
</feature>
<evidence type="ECO:0000313" key="3">
    <source>
        <dbReference type="EMBL" id="OAE30431.1"/>
    </source>
</evidence>
<dbReference type="InterPro" id="IPR036875">
    <property type="entry name" value="Znf_CCHC_sf"/>
</dbReference>
<evidence type="ECO:0000313" key="4">
    <source>
        <dbReference type="Proteomes" id="UP000077202"/>
    </source>
</evidence>
<dbReference type="SMART" id="SM00343">
    <property type="entry name" value="ZnF_C2HC"/>
    <property type="match status" value="1"/>
</dbReference>
<feature type="compositionally biased region" description="Polar residues" evidence="1">
    <location>
        <begin position="152"/>
        <end position="162"/>
    </location>
</feature>
<evidence type="ECO:0000259" key="2">
    <source>
        <dbReference type="SMART" id="SM00343"/>
    </source>
</evidence>
<feature type="compositionally biased region" description="Polar residues" evidence="1">
    <location>
        <begin position="8"/>
        <end position="19"/>
    </location>
</feature>
<name>A0A176WCS2_MARPO</name>
<comment type="caution">
    <text evidence="3">The sequence shown here is derived from an EMBL/GenBank/DDBJ whole genome shotgun (WGS) entry which is preliminary data.</text>
</comment>
<protein>
    <recommendedName>
        <fullName evidence="2">CCHC-type domain-containing protein</fullName>
    </recommendedName>
</protein>
<dbReference type="GO" id="GO:0003676">
    <property type="term" value="F:nucleic acid binding"/>
    <property type="evidence" value="ECO:0007669"/>
    <property type="project" value="InterPro"/>
</dbReference>